<feature type="compositionally biased region" description="Acidic residues" evidence="1">
    <location>
        <begin position="752"/>
        <end position="761"/>
    </location>
</feature>
<feature type="compositionally biased region" description="Basic and acidic residues" evidence="1">
    <location>
        <begin position="797"/>
        <end position="808"/>
    </location>
</feature>
<feature type="compositionally biased region" description="Low complexity" evidence="1">
    <location>
        <begin position="811"/>
        <end position="822"/>
    </location>
</feature>
<evidence type="ECO:0000313" key="3">
    <source>
        <dbReference type="EMBL" id="KAL1888701.1"/>
    </source>
</evidence>
<feature type="region of interest" description="Disordered" evidence="1">
    <location>
        <begin position="120"/>
        <end position="140"/>
    </location>
</feature>
<dbReference type="PROSITE" id="PS50181">
    <property type="entry name" value="FBOX"/>
    <property type="match status" value="1"/>
</dbReference>
<dbReference type="InterPro" id="IPR036047">
    <property type="entry name" value="F-box-like_dom_sf"/>
</dbReference>
<dbReference type="Proteomes" id="UP001583186">
    <property type="component" value="Unassembled WGS sequence"/>
</dbReference>
<feature type="region of interest" description="Disordered" evidence="1">
    <location>
        <begin position="563"/>
        <end position="593"/>
    </location>
</feature>
<evidence type="ECO:0000256" key="1">
    <source>
        <dbReference type="SAM" id="MobiDB-lite"/>
    </source>
</evidence>
<feature type="compositionally biased region" description="Basic and acidic residues" evidence="1">
    <location>
        <begin position="568"/>
        <end position="590"/>
    </location>
</feature>
<evidence type="ECO:0000259" key="2">
    <source>
        <dbReference type="PROSITE" id="PS50181"/>
    </source>
</evidence>
<protein>
    <recommendedName>
        <fullName evidence="2">F-box domain-containing protein</fullName>
    </recommendedName>
</protein>
<evidence type="ECO:0000313" key="4">
    <source>
        <dbReference type="Proteomes" id="UP001583186"/>
    </source>
</evidence>
<name>A0ABR3YLM9_9PEZI</name>
<accession>A0ABR3YLM9</accession>
<feature type="compositionally biased region" description="Polar residues" evidence="1">
    <location>
        <begin position="415"/>
        <end position="424"/>
    </location>
</feature>
<dbReference type="Pfam" id="PF12937">
    <property type="entry name" value="F-box-like"/>
    <property type="match status" value="1"/>
</dbReference>
<feature type="compositionally biased region" description="Gly residues" evidence="1">
    <location>
        <begin position="120"/>
        <end position="137"/>
    </location>
</feature>
<feature type="region of interest" description="Disordered" evidence="1">
    <location>
        <begin position="617"/>
        <end position="645"/>
    </location>
</feature>
<reference evidence="3 4" key="1">
    <citation type="journal article" date="2024" name="IMA Fungus">
        <title>IMA Genome - F19 : A genome assembly and annotation guide to empower mycologists, including annotated draft genome sequences of Ceratocystis pirilliformis, Diaporthe australafricana, Fusarium ophioides, Paecilomyces lecythidis, and Sporothrix stenoceras.</title>
        <authorList>
            <person name="Aylward J."/>
            <person name="Wilson A.M."/>
            <person name="Visagie C.M."/>
            <person name="Spraker J."/>
            <person name="Barnes I."/>
            <person name="Buitendag C."/>
            <person name="Ceriani C."/>
            <person name="Del Mar Angel L."/>
            <person name="du Plessis D."/>
            <person name="Fuchs T."/>
            <person name="Gasser K."/>
            <person name="Kramer D."/>
            <person name="Li W."/>
            <person name="Munsamy K."/>
            <person name="Piso A."/>
            <person name="Price J.L."/>
            <person name="Sonnekus B."/>
            <person name="Thomas C."/>
            <person name="van der Nest A."/>
            <person name="van Dijk A."/>
            <person name="van Heerden A."/>
            <person name="van Vuuren N."/>
            <person name="Yilmaz N."/>
            <person name="Duong T.A."/>
            <person name="van der Merwe N.A."/>
            <person name="Wingfield M.J."/>
            <person name="Wingfield B.D."/>
        </authorList>
    </citation>
    <scope>NUCLEOTIDE SEQUENCE [LARGE SCALE GENOMIC DNA]</scope>
    <source>
        <strain evidence="3 4">CMW 5346</strain>
    </source>
</reference>
<feature type="region of interest" description="Disordered" evidence="1">
    <location>
        <begin position="697"/>
        <end position="826"/>
    </location>
</feature>
<dbReference type="EMBL" id="JAWCUI010000087">
    <property type="protein sequence ID" value="KAL1888701.1"/>
    <property type="molecule type" value="Genomic_DNA"/>
</dbReference>
<feature type="compositionally biased region" description="Acidic residues" evidence="1">
    <location>
        <begin position="715"/>
        <end position="724"/>
    </location>
</feature>
<feature type="region of interest" description="Disordered" evidence="1">
    <location>
        <begin position="412"/>
        <end position="431"/>
    </location>
</feature>
<dbReference type="SUPFAM" id="SSF81383">
    <property type="entry name" value="F-box domain"/>
    <property type="match status" value="1"/>
</dbReference>
<proteinExistence type="predicted"/>
<feature type="region of interest" description="Disordered" evidence="1">
    <location>
        <begin position="366"/>
        <end position="393"/>
    </location>
</feature>
<feature type="region of interest" description="Disordered" evidence="1">
    <location>
        <begin position="271"/>
        <end position="292"/>
    </location>
</feature>
<organism evidence="3 4">
    <name type="scientific">Sporothrix stenoceras</name>
    <dbReference type="NCBI Taxonomy" id="5173"/>
    <lineage>
        <taxon>Eukaryota</taxon>
        <taxon>Fungi</taxon>
        <taxon>Dikarya</taxon>
        <taxon>Ascomycota</taxon>
        <taxon>Pezizomycotina</taxon>
        <taxon>Sordariomycetes</taxon>
        <taxon>Sordariomycetidae</taxon>
        <taxon>Ophiostomatales</taxon>
        <taxon>Ophiostomataceae</taxon>
        <taxon>Sporothrix</taxon>
    </lineage>
</organism>
<gene>
    <name evidence="3" type="ORF">Sste5346_009407</name>
</gene>
<dbReference type="Gene3D" id="1.20.1280.50">
    <property type="match status" value="1"/>
</dbReference>
<keyword evidence="4" id="KW-1185">Reference proteome</keyword>
<sequence>MDALLAYSPAPITRLPNELIWSILQLLDLDDAFGLGRTCRFFRDIMRDNSICRMLVELTAKKQFPFSDECIRMRPAYKYAAALRAVAKRHQAIANLQPFAVAVVAEADVPIYGGRNGSVGGSGIGNGPTSPGNGGYSRGSYDPPPSAPPFVYAGQTLLYMSGRTLRILPLHGGVHKETTINVRQLLNDVVPASQDKRNFHFRPLHYSDGIVSCVYVHRVPSTGHQESWLILFNPTTNWRRSHRLALPHHRLFVRNNKEYLVFGTYTSRRLPEQDTDGEGLGGGGGSNTPTMTPIGHRRWVLRHYSILEEKWSTKAIFLDNSIGLADLGSSLCFEVLDGYFYALANQQRYLDEENNDVDHYDGLEEEEYDSEGDDMSIRSGTGEHSSNSSSTLSGRATGLFAPASYYTCERFPLSDPQQRQTPTRASLWRRRNNEGAVDDRWTTLRLEKSETTGQIMAVESRKEWLRVSGASSSRRTYYMQPLKFKGANRAAKQRRRSTANAFRLPEHVHPGDDAARMMPLTLSRCGARVYSMASQTFMDLYYQNPPASADPLAAPRLVLRAGTRRSRLSSDKKSEEGDSNPKDDNNDKGGDSLLYPLREINKHYVDNEVVTWPMEKSENGTANSSSNDNDSHSHSQAEALGDVLNPPGYCGTITATSWDDRVLIYATTSSDESDNGGRQAIVVVSFDPTLCLPGLEVWGKDKKGEEDKEEQGGSETEDEIEDEGLGYSEGALPLPAFSPSRKRKLSDLLEKDGEEEGEEHEDEGRRQRGRRGSSQASDIQAYDFQAIDFNSQATSIDEGRRGKGKETGTESILLSPPASSPIDMDEKTAAKPSWVTLVKPMYRAIGRGFDFSYHKRNRTGDYLGPL</sequence>
<comment type="caution">
    <text evidence="3">The sequence shown here is derived from an EMBL/GenBank/DDBJ whole genome shotgun (WGS) entry which is preliminary data.</text>
</comment>
<feature type="compositionally biased region" description="Low complexity" evidence="1">
    <location>
        <begin position="379"/>
        <end position="393"/>
    </location>
</feature>
<dbReference type="InterPro" id="IPR001810">
    <property type="entry name" value="F-box_dom"/>
</dbReference>
<feature type="domain" description="F-box" evidence="2">
    <location>
        <begin position="9"/>
        <end position="55"/>
    </location>
</feature>